<reference evidence="1 2" key="1">
    <citation type="submission" date="2016-11" db="EMBL/GenBank/DDBJ databases">
        <authorList>
            <person name="Varghese N."/>
            <person name="Submissions S."/>
        </authorList>
    </citation>
    <scope>NUCLEOTIDE SEQUENCE [LARGE SCALE GENOMIC DNA]</scope>
    <source>
        <strain evidence="1 2">DSM 29620</strain>
    </source>
</reference>
<dbReference type="Proteomes" id="UP000324252">
    <property type="component" value="Unassembled WGS sequence"/>
</dbReference>
<evidence type="ECO:0008006" key="3">
    <source>
        <dbReference type="Google" id="ProtNLM"/>
    </source>
</evidence>
<name>A0A1H0H1L7_9RHOB</name>
<evidence type="ECO:0000313" key="2">
    <source>
        <dbReference type="Proteomes" id="UP000324252"/>
    </source>
</evidence>
<dbReference type="AlphaFoldDB" id="A0A1H0H1L7"/>
<evidence type="ECO:0000313" key="1">
    <source>
        <dbReference type="EMBL" id="SHJ94541.1"/>
    </source>
</evidence>
<gene>
    <name evidence="1" type="ORF">SAMN05444142_102476</name>
</gene>
<proteinExistence type="predicted"/>
<dbReference type="InterPro" id="IPR018666">
    <property type="entry name" value="DUF2125"/>
</dbReference>
<sequence>MKRLLVVVLVAAGLWAGYWWIGASGVKSGFAAWFDARRTEGWVAESGDMTVNGFPNRFDTTFTDIRLADPETGWAWEAPFFQLLALSYRPNHVIAVWPRDQKLATPLQKYTVTSAEMQASAVVGADTDLPLERANLVADTLSITDEAGETTAMTALRLAVERVEGGEATYHLGWAAENLAPARAARLRLDTTGELPQTLSAFRADIRASFDRPWDRHAIETARPQPTQITVRLAEAHWGDLELAVAGQVDVDADGHPTGQMTVKARNWRDILQLARASGRLPGGLADQLETGLSMIAQLSGNSQTLDIPLDFRGGRVFLGPVPIGPAPVLKLR</sequence>
<organism evidence="1 2">
    <name type="scientific">Lutimaribacter pacificus</name>
    <dbReference type="NCBI Taxonomy" id="391948"/>
    <lineage>
        <taxon>Bacteria</taxon>
        <taxon>Pseudomonadati</taxon>
        <taxon>Pseudomonadota</taxon>
        <taxon>Alphaproteobacteria</taxon>
        <taxon>Rhodobacterales</taxon>
        <taxon>Roseobacteraceae</taxon>
        <taxon>Lutimaribacter</taxon>
    </lineage>
</organism>
<dbReference type="RefSeq" id="WP_149788134.1">
    <property type="nucleotide sequence ID" value="NZ_FNIO01000003.1"/>
</dbReference>
<keyword evidence="2" id="KW-1185">Reference proteome</keyword>
<dbReference type="EMBL" id="FQZZ01000002">
    <property type="protein sequence ID" value="SHJ94541.1"/>
    <property type="molecule type" value="Genomic_DNA"/>
</dbReference>
<accession>A0A1H0H1L7</accession>
<dbReference type="Pfam" id="PF09898">
    <property type="entry name" value="DUF2125"/>
    <property type="match status" value="1"/>
</dbReference>
<protein>
    <recommendedName>
        <fullName evidence="3">DUF2125 domain-containing protein</fullName>
    </recommendedName>
</protein>
<dbReference type="OrthoDB" id="7625707at2"/>